<dbReference type="EMBL" id="HBUF01583754">
    <property type="protein sequence ID" value="CAG6771093.1"/>
    <property type="molecule type" value="Transcribed_RNA"/>
</dbReference>
<dbReference type="EMBL" id="HBUF01583756">
    <property type="protein sequence ID" value="CAG6771097.1"/>
    <property type="molecule type" value="Transcribed_RNA"/>
</dbReference>
<feature type="region of interest" description="Disordered" evidence="11">
    <location>
        <begin position="359"/>
        <end position="378"/>
    </location>
</feature>
<keyword evidence="7 12" id="KW-0472">Membrane</keyword>
<sequence length="454" mass="50837">MTLAFYLDTPVVVNTILICSALCGTVFNILILFIFYRRPSLRSPSNRFILNLVFANLLSCTVFAPTTMLLDLVSSGGFSVLVVTSSIFSVVAIAIDRYSAVLNPLHYAMSVTRTRSIVLIGGTWLSALFLASPHFFVQCSSPDFWKAHSLTLLTTGFSIPLVTLVLIYIKMYSAAHKNSMRTRRHSISATLSGEYDEHRRKMSNSVIFFGEESRAVRTAVMVILSYLVTWSPYYMNVYLSVWEKVSTIPAPVSNLCIVLSSILNPVIYVFRNDLIRKEVFSIIHWPWPPNKHKTRPPPLKHLHSQTSYFDSFSTECHHETPPMSADFVATYYPIFTGESRKVESVTFKIAPKRCGSCIRQNSDSSNTSSNLAPTPVLGVSGRPKILRAHSEPTTPKLYGSGDEKPALVFKFQNGEGSAPLLNLKRDRERQRLQRLPAVETYDETEDSGPEGTLV</sequence>
<dbReference type="PROSITE" id="PS00237">
    <property type="entry name" value="G_PROTEIN_RECEP_F1_1"/>
    <property type="match status" value="1"/>
</dbReference>
<name>A0A8D9AUS8_9HEMI</name>
<dbReference type="InterPro" id="IPR000276">
    <property type="entry name" value="GPCR_Rhodpsn"/>
</dbReference>
<organism evidence="14">
    <name type="scientific">Cacopsylla melanoneura</name>
    <dbReference type="NCBI Taxonomy" id="428564"/>
    <lineage>
        <taxon>Eukaryota</taxon>
        <taxon>Metazoa</taxon>
        <taxon>Ecdysozoa</taxon>
        <taxon>Arthropoda</taxon>
        <taxon>Hexapoda</taxon>
        <taxon>Insecta</taxon>
        <taxon>Pterygota</taxon>
        <taxon>Neoptera</taxon>
        <taxon>Paraneoptera</taxon>
        <taxon>Hemiptera</taxon>
        <taxon>Sternorrhyncha</taxon>
        <taxon>Psylloidea</taxon>
        <taxon>Psyllidae</taxon>
        <taxon>Psyllinae</taxon>
        <taxon>Cacopsylla</taxon>
    </lineage>
</organism>
<proteinExistence type="inferred from homology"/>
<keyword evidence="4 10" id="KW-0812">Transmembrane</keyword>
<feature type="transmembrane region" description="Helical" evidence="12">
    <location>
        <begin position="247"/>
        <end position="270"/>
    </location>
</feature>
<evidence type="ECO:0000256" key="11">
    <source>
        <dbReference type="SAM" id="MobiDB-lite"/>
    </source>
</evidence>
<comment type="similarity">
    <text evidence="2 10">Belongs to the G-protein coupled receptor 1 family.</text>
</comment>
<feature type="region of interest" description="Disordered" evidence="11">
    <location>
        <begin position="419"/>
        <end position="454"/>
    </location>
</feature>
<accession>A0A8D9AUS8</accession>
<dbReference type="EMBL" id="HBUF01076071">
    <property type="protein sequence ID" value="CAG6631159.1"/>
    <property type="molecule type" value="Transcribed_RNA"/>
</dbReference>
<dbReference type="Pfam" id="PF00001">
    <property type="entry name" value="7tm_1"/>
    <property type="match status" value="1"/>
</dbReference>
<dbReference type="SMART" id="SM01381">
    <property type="entry name" value="7TM_GPCR_Srsx"/>
    <property type="match status" value="1"/>
</dbReference>
<dbReference type="GO" id="GO:0005886">
    <property type="term" value="C:plasma membrane"/>
    <property type="evidence" value="ECO:0007669"/>
    <property type="project" value="UniProtKB-SubCell"/>
</dbReference>
<evidence type="ECO:0000256" key="7">
    <source>
        <dbReference type="ARBA" id="ARBA00023136"/>
    </source>
</evidence>
<evidence type="ECO:0000259" key="13">
    <source>
        <dbReference type="PROSITE" id="PS50262"/>
    </source>
</evidence>
<feature type="transmembrane region" description="Helical" evidence="12">
    <location>
        <begin position="149"/>
        <end position="169"/>
    </location>
</feature>
<feature type="compositionally biased region" description="Polar residues" evidence="11">
    <location>
        <begin position="359"/>
        <end position="372"/>
    </location>
</feature>
<dbReference type="EMBL" id="HBUF01583755">
    <property type="protein sequence ID" value="CAG6771095.1"/>
    <property type="molecule type" value="Transcribed_RNA"/>
</dbReference>
<dbReference type="PRINTS" id="PR00237">
    <property type="entry name" value="GPCRRHODOPSN"/>
</dbReference>
<feature type="transmembrane region" description="Helical" evidence="12">
    <location>
        <begin position="12"/>
        <end position="36"/>
    </location>
</feature>
<dbReference type="Gene3D" id="1.20.1070.10">
    <property type="entry name" value="Rhodopsin 7-helix transmembrane proteins"/>
    <property type="match status" value="1"/>
</dbReference>
<dbReference type="GO" id="GO:0004930">
    <property type="term" value="F:G protein-coupled receptor activity"/>
    <property type="evidence" value="ECO:0007669"/>
    <property type="project" value="UniProtKB-KW"/>
</dbReference>
<comment type="subcellular location">
    <subcellularLocation>
        <location evidence="1">Cell membrane</location>
        <topology evidence="1">Multi-pass membrane protein</topology>
    </subcellularLocation>
</comment>
<evidence type="ECO:0000256" key="2">
    <source>
        <dbReference type="ARBA" id="ARBA00010663"/>
    </source>
</evidence>
<dbReference type="InterPro" id="IPR017452">
    <property type="entry name" value="GPCR_Rhodpsn_7TM"/>
</dbReference>
<dbReference type="EMBL" id="HBUF01411563">
    <property type="protein sequence ID" value="CAG6739143.1"/>
    <property type="molecule type" value="Transcribed_RNA"/>
</dbReference>
<dbReference type="EMBL" id="HBUF01076072">
    <property type="protein sequence ID" value="CAG6631160.1"/>
    <property type="molecule type" value="Transcribed_RNA"/>
</dbReference>
<feature type="domain" description="G-protein coupled receptors family 1 profile" evidence="13">
    <location>
        <begin position="27"/>
        <end position="268"/>
    </location>
</feature>
<evidence type="ECO:0000256" key="8">
    <source>
        <dbReference type="ARBA" id="ARBA00023170"/>
    </source>
</evidence>
<evidence type="ECO:0000256" key="10">
    <source>
        <dbReference type="RuleBase" id="RU000688"/>
    </source>
</evidence>
<evidence type="ECO:0000256" key="3">
    <source>
        <dbReference type="ARBA" id="ARBA00022475"/>
    </source>
</evidence>
<evidence type="ECO:0000256" key="1">
    <source>
        <dbReference type="ARBA" id="ARBA00004651"/>
    </source>
</evidence>
<dbReference type="PANTHER" id="PTHR22752">
    <property type="entry name" value="G PROTEIN-COUPLED RECEPTOR"/>
    <property type="match status" value="1"/>
</dbReference>
<feature type="transmembrane region" description="Helical" evidence="12">
    <location>
        <begin position="76"/>
        <end position="95"/>
    </location>
</feature>
<feature type="transmembrane region" description="Helical" evidence="12">
    <location>
        <begin position="215"/>
        <end position="235"/>
    </location>
</feature>
<feature type="transmembrane region" description="Helical" evidence="12">
    <location>
        <begin position="116"/>
        <end position="137"/>
    </location>
</feature>
<keyword evidence="9 10" id="KW-0807">Transducer</keyword>
<feature type="transmembrane region" description="Helical" evidence="12">
    <location>
        <begin position="48"/>
        <end position="70"/>
    </location>
</feature>
<dbReference type="CDD" id="cd00637">
    <property type="entry name" value="7tm_classA_rhodopsin-like"/>
    <property type="match status" value="1"/>
</dbReference>
<keyword evidence="8 10" id="KW-0675">Receptor</keyword>
<keyword evidence="5 12" id="KW-1133">Transmembrane helix</keyword>
<keyword evidence="3" id="KW-1003">Cell membrane</keyword>
<evidence type="ECO:0000313" key="14">
    <source>
        <dbReference type="EMBL" id="CAG6771097.1"/>
    </source>
</evidence>
<dbReference type="EMBL" id="HBUF01256474">
    <property type="protein sequence ID" value="CAG6681669.1"/>
    <property type="molecule type" value="Transcribed_RNA"/>
</dbReference>
<dbReference type="PROSITE" id="PS50262">
    <property type="entry name" value="G_PROTEIN_RECEP_F1_2"/>
    <property type="match status" value="1"/>
</dbReference>
<protein>
    <submittedName>
        <fullName evidence="14">Melanopsin</fullName>
    </submittedName>
</protein>
<dbReference type="SUPFAM" id="SSF81321">
    <property type="entry name" value="Family A G protein-coupled receptor-like"/>
    <property type="match status" value="1"/>
</dbReference>
<keyword evidence="6 10" id="KW-0297">G-protein coupled receptor</keyword>
<evidence type="ECO:0000256" key="9">
    <source>
        <dbReference type="ARBA" id="ARBA00023224"/>
    </source>
</evidence>
<evidence type="ECO:0000256" key="5">
    <source>
        <dbReference type="ARBA" id="ARBA00022989"/>
    </source>
</evidence>
<reference evidence="14" key="1">
    <citation type="submission" date="2021-05" db="EMBL/GenBank/DDBJ databases">
        <authorList>
            <person name="Alioto T."/>
            <person name="Alioto T."/>
            <person name="Gomez Garrido J."/>
        </authorList>
    </citation>
    <scope>NUCLEOTIDE SEQUENCE</scope>
</reference>
<dbReference type="EMBL" id="HBUF01411564">
    <property type="protein sequence ID" value="CAG6739144.1"/>
    <property type="molecule type" value="Transcribed_RNA"/>
</dbReference>
<evidence type="ECO:0000256" key="6">
    <source>
        <dbReference type="ARBA" id="ARBA00023040"/>
    </source>
</evidence>
<dbReference type="EMBL" id="HBUF01583753">
    <property type="protein sequence ID" value="CAG6771091.1"/>
    <property type="molecule type" value="Transcribed_RNA"/>
</dbReference>
<evidence type="ECO:0000256" key="12">
    <source>
        <dbReference type="SAM" id="Phobius"/>
    </source>
</evidence>
<dbReference type="AlphaFoldDB" id="A0A8D9AUS8"/>
<evidence type="ECO:0000256" key="4">
    <source>
        <dbReference type="ARBA" id="ARBA00022692"/>
    </source>
</evidence>